<feature type="region of interest" description="Disordered" evidence="4">
    <location>
        <begin position="172"/>
        <end position="199"/>
    </location>
</feature>
<evidence type="ECO:0000313" key="6">
    <source>
        <dbReference type="Proteomes" id="UP000291343"/>
    </source>
</evidence>
<dbReference type="InterPro" id="IPR029055">
    <property type="entry name" value="Ntn_hydrolases_N"/>
</dbReference>
<dbReference type="EMBL" id="QKKF02007486">
    <property type="protein sequence ID" value="RZF45978.1"/>
    <property type="molecule type" value="Genomic_DNA"/>
</dbReference>
<dbReference type="InterPro" id="IPR000246">
    <property type="entry name" value="Peptidase_T2"/>
</dbReference>
<feature type="site" description="Cleavage; by autolysis" evidence="3">
    <location>
        <begin position="161"/>
        <end position="162"/>
    </location>
</feature>
<dbReference type="GO" id="GO:0003948">
    <property type="term" value="F:N4-(beta-N-acetylglucosaminyl)-L-asparaginase activity"/>
    <property type="evidence" value="ECO:0007669"/>
    <property type="project" value="TreeGrafter"/>
</dbReference>
<accession>A0A482XL08</accession>
<protein>
    <recommendedName>
        <fullName evidence="7">N(4)-(Beta-N-acetylglucosaminyl)-L-asparaginase</fullName>
    </recommendedName>
</protein>
<proteinExistence type="inferred from homology"/>
<comment type="caution">
    <text evidence="5">The sequence shown here is derived from an EMBL/GenBank/DDBJ whole genome shotgun (WGS) entry which is preliminary data.</text>
</comment>
<evidence type="ECO:0000256" key="4">
    <source>
        <dbReference type="SAM" id="MobiDB-lite"/>
    </source>
</evidence>
<evidence type="ECO:0000256" key="3">
    <source>
        <dbReference type="PIRSR" id="PIRSR600246-3"/>
    </source>
</evidence>
<comment type="similarity">
    <text evidence="1">Belongs to the Ntn-hydrolase family.</text>
</comment>
<keyword evidence="6" id="KW-1185">Reference proteome</keyword>
<dbReference type="STRING" id="195883.A0A482XL08"/>
<dbReference type="GO" id="GO:0005737">
    <property type="term" value="C:cytoplasm"/>
    <property type="evidence" value="ECO:0007669"/>
    <property type="project" value="TreeGrafter"/>
</dbReference>
<dbReference type="OrthoDB" id="188713at2759"/>
<evidence type="ECO:0000256" key="2">
    <source>
        <dbReference type="PIRSR" id="PIRSR600246-1"/>
    </source>
</evidence>
<evidence type="ECO:0008006" key="7">
    <source>
        <dbReference type="Google" id="ProtNLM"/>
    </source>
</evidence>
<organism evidence="5 6">
    <name type="scientific">Laodelphax striatellus</name>
    <name type="common">Small brown planthopper</name>
    <name type="synonym">Delphax striatella</name>
    <dbReference type="NCBI Taxonomy" id="195883"/>
    <lineage>
        <taxon>Eukaryota</taxon>
        <taxon>Metazoa</taxon>
        <taxon>Ecdysozoa</taxon>
        <taxon>Arthropoda</taxon>
        <taxon>Hexapoda</taxon>
        <taxon>Insecta</taxon>
        <taxon>Pterygota</taxon>
        <taxon>Neoptera</taxon>
        <taxon>Paraneoptera</taxon>
        <taxon>Hemiptera</taxon>
        <taxon>Auchenorrhyncha</taxon>
        <taxon>Fulgoroidea</taxon>
        <taxon>Delphacidae</taxon>
        <taxon>Criomorphinae</taxon>
        <taxon>Laodelphax</taxon>
    </lineage>
</organism>
<feature type="compositionally biased region" description="Basic and acidic residues" evidence="4">
    <location>
        <begin position="187"/>
        <end position="199"/>
    </location>
</feature>
<dbReference type="PANTHER" id="PTHR10188">
    <property type="entry name" value="L-ASPARAGINASE"/>
    <property type="match status" value="1"/>
</dbReference>
<gene>
    <name evidence="5" type="ORF">LSTR_LSTR011783</name>
</gene>
<dbReference type="AlphaFoldDB" id="A0A482XL08"/>
<dbReference type="Pfam" id="PF01112">
    <property type="entry name" value="Asparaginase_2"/>
    <property type="match status" value="1"/>
</dbReference>
<dbReference type="SMR" id="A0A482XL08"/>
<feature type="active site" description="Nucleophile" evidence="2">
    <location>
        <position position="162"/>
    </location>
</feature>
<evidence type="ECO:0000313" key="5">
    <source>
        <dbReference type="EMBL" id="RZF45978.1"/>
    </source>
</evidence>
<dbReference type="SUPFAM" id="SSF56235">
    <property type="entry name" value="N-terminal nucleophile aminohydrolases (Ntn hydrolases)"/>
    <property type="match status" value="1"/>
</dbReference>
<name>A0A482XL08_LAOST</name>
<dbReference type="PANTHER" id="PTHR10188:SF6">
    <property type="entry name" value="N(4)-(BETA-N-ACETYLGLUCOSAMINYL)-L-ASPARAGINASE"/>
    <property type="match status" value="1"/>
</dbReference>
<reference evidence="5 6" key="1">
    <citation type="journal article" date="2017" name="Gigascience">
        <title>Genome sequence of the small brown planthopper, Laodelphax striatellus.</title>
        <authorList>
            <person name="Zhu J."/>
            <person name="Jiang F."/>
            <person name="Wang X."/>
            <person name="Yang P."/>
            <person name="Bao Y."/>
            <person name="Zhao W."/>
            <person name="Wang W."/>
            <person name="Lu H."/>
            <person name="Wang Q."/>
            <person name="Cui N."/>
            <person name="Li J."/>
            <person name="Chen X."/>
            <person name="Luo L."/>
            <person name="Yu J."/>
            <person name="Kang L."/>
            <person name="Cui F."/>
        </authorList>
    </citation>
    <scope>NUCLEOTIDE SEQUENCE [LARGE SCALE GENOMIC DNA]</scope>
    <source>
        <strain evidence="5">Lst14</strain>
    </source>
</reference>
<evidence type="ECO:0000256" key="1">
    <source>
        <dbReference type="ARBA" id="ARBA00010872"/>
    </source>
</evidence>
<dbReference type="Proteomes" id="UP000291343">
    <property type="component" value="Unassembled WGS sequence"/>
</dbReference>
<dbReference type="InParanoid" id="A0A482XL08"/>
<sequence length="199" mass="21865">MSVLDAVERGCTVCEEEQCDFTVGFGGSPDEKGETTLDAMIMDGTTMNMGAVCGLRRIKNAIGVARKVLDNTEHSILAGELATEFAKMVGFKEESLSTVDSTRKWKQWKQYKCQPNSWIASIALYNVKPDPRQSCGPYSPSEDYHENAIKATPDVGENNHDTITMIAIDEDQRTAVGTSSNGKNHKIPGEAEDARKKEE</sequence>